<proteinExistence type="predicted"/>
<sequence>MQCDTLFVDDTPDHVIDPRGLFNCSYVFEQFSFTKPRFLPGRSPDFPGWHELATDPRQDFATLANDWEFTGGMFPRLADIELE</sequence>
<protein>
    <submittedName>
        <fullName evidence="1">Uncharacterized protein</fullName>
    </submittedName>
</protein>
<reference evidence="1" key="1">
    <citation type="submission" date="2020-02" db="EMBL/GenBank/DDBJ databases">
        <authorList>
            <person name="Meier V. D."/>
        </authorList>
    </citation>
    <scope>NUCLEOTIDE SEQUENCE</scope>
    <source>
        <strain evidence="1">AVDCRST_MAG96</strain>
    </source>
</reference>
<evidence type="ECO:0000313" key="1">
    <source>
        <dbReference type="EMBL" id="CAA9498356.1"/>
    </source>
</evidence>
<name>A0A6J4SMT7_9BACT</name>
<accession>A0A6J4SMT7</accession>
<organism evidence="1">
    <name type="scientific">uncultured Segetibacter sp</name>
    <dbReference type="NCBI Taxonomy" id="481133"/>
    <lineage>
        <taxon>Bacteria</taxon>
        <taxon>Pseudomonadati</taxon>
        <taxon>Bacteroidota</taxon>
        <taxon>Chitinophagia</taxon>
        <taxon>Chitinophagales</taxon>
        <taxon>Chitinophagaceae</taxon>
        <taxon>Segetibacter</taxon>
        <taxon>environmental samples</taxon>
    </lineage>
</organism>
<gene>
    <name evidence="1" type="ORF">AVDCRST_MAG96-1839</name>
</gene>
<dbReference type="AlphaFoldDB" id="A0A6J4SMT7"/>
<dbReference type="EMBL" id="CADCVN010000704">
    <property type="protein sequence ID" value="CAA9498356.1"/>
    <property type="molecule type" value="Genomic_DNA"/>
</dbReference>